<keyword evidence="1" id="KW-0812">Transmembrane</keyword>
<evidence type="ECO:0000259" key="2">
    <source>
        <dbReference type="Pfam" id="PF09835"/>
    </source>
</evidence>
<keyword evidence="1" id="KW-0472">Membrane</keyword>
<accession>A0A2D2Q2K6</accession>
<dbReference type="PANTHER" id="PTHR40547:SF1">
    <property type="entry name" value="SLL0298 PROTEIN"/>
    <property type="match status" value="1"/>
</dbReference>
<evidence type="ECO:0000256" key="1">
    <source>
        <dbReference type="SAM" id="Phobius"/>
    </source>
</evidence>
<evidence type="ECO:0000313" key="3">
    <source>
        <dbReference type="EMBL" id="ATS18497.1"/>
    </source>
</evidence>
<feature type="transmembrane region" description="Helical" evidence="1">
    <location>
        <begin position="132"/>
        <end position="162"/>
    </location>
</feature>
<feature type="transmembrane region" description="Helical" evidence="1">
    <location>
        <begin position="52"/>
        <end position="78"/>
    </location>
</feature>
<feature type="domain" description="DUF2062" evidence="2">
    <location>
        <begin position="29"/>
        <end position="168"/>
    </location>
</feature>
<proteinExistence type="predicted"/>
<feature type="transmembrane region" description="Helical" evidence="1">
    <location>
        <begin position="90"/>
        <end position="112"/>
    </location>
</feature>
<name>A0A2D2Q2K6_PARLV</name>
<dbReference type="PANTHER" id="PTHR40547">
    <property type="entry name" value="SLL0298 PROTEIN"/>
    <property type="match status" value="1"/>
</dbReference>
<reference evidence="4" key="2">
    <citation type="journal article" date="2022" name="Front. Microbiol.">
        <title>Comparative Genomic Analysis Revealed Distinct Molecular Components and Organization of CO2-Concentrating Mechanism in Thermophilic Cyanobacteria.</title>
        <authorList>
            <person name="Tang J."/>
            <person name="Zhou H."/>
            <person name="Yao D."/>
            <person name="Riaz S."/>
            <person name="You D."/>
            <person name="Klepacz-Smolka A."/>
            <person name="Daroch M."/>
        </authorList>
    </citation>
    <scope>NUCLEOTIDE SEQUENCE [LARGE SCALE GENOMIC DNA]</scope>
    <source>
        <strain evidence="4">PCC 6715</strain>
    </source>
</reference>
<organism evidence="3 4">
    <name type="scientific">Parathermosynechococcus lividus PCC 6715</name>
    <dbReference type="NCBI Taxonomy" id="1917166"/>
    <lineage>
        <taxon>Bacteria</taxon>
        <taxon>Bacillati</taxon>
        <taxon>Cyanobacteriota</taxon>
        <taxon>Cyanophyceae</taxon>
        <taxon>Acaryochloridales</taxon>
        <taxon>Thermosynechococcaceae</taxon>
        <taxon>Parathermosynechococcus</taxon>
    </lineage>
</organism>
<dbReference type="Pfam" id="PF09835">
    <property type="entry name" value="DUF2062"/>
    <property type="match status" value="1"/>
</dbReference>
<dbReference type="InterPro" id="IPR018639">
    <property type="entry name" value="DUF2062"/>
</dbReference>
<protein>
    <recommendedName>
        <fullName evidence="2">DUF2062 domain-containing protein</fullName>
    </recommendedName>
</protein>
<dbReference type="EMBL" id="CP018092">
    <property type="protein sequence ID" value="ATS18497.1"/>
    <property type="molecule type" value="Genomic_DNA"/>
</dbReference>
<reference evidence="3 4" key="1">
    <citation type="submission" date="2016-11" db="EMBL/GenBank/DDBJ databases">
        <title>Complete genome sequence of thermophilic cyanobacteria strain Synechococcus sp. PCC6715.</title>
        <authorList>
            <person name="Tang J."/>
            <person name="Daroch M."/>
            <person name="Liang Y."/>
            <person name="Jiang D."/>
            <person name="Shah M."/>
        </authorList>
    </citation>
    <scope>NUCLEOTIDE SEQUENCE [LARGE SCALE GENOMIC DNA]</scope>
    <source>
        <strain evidence="3 4">PCC 6715</strain>
    </source>
</reference>
<dbReference type="Proteomes" id="UP000231057">
    <property type="component" value="Chromosome"/>
</dbReference>
<dbReference type="AlphaFoldDB" id="A0A2D2Q2K6"/>
<keyword evidence="4" id="KW-1185">Reference proteome</keyword>
<dbReference type="KEGG" id="slw:BRW62_06710"/>
<keyword evidence="1" id="KW-1133">Transmembrane helix</keyword>
<sequence>MSSSTENLMVPLPLFEHPRRFRWQQNLRRSVRYYYLRLMRSHGSTEHVARGLAAGVFAGMLPLFGGQMIIAVGLALLLRGNKPLAALATWVSNPFTYVPLFWFNFQVGWWLLGQPSLVLTGVDSWASVLEQGGQMATILMFGSVWVGVVAGLLTYSLCLRLLPTLRQRFRRRSLMAAVDAPAPPRL</sequence>
<evidence type="ECO:0000313" key="4">
    <source>
        <dbReference type="Proteomes" id="UP000231057"/>
    </source>
</evidence>
<gene>
    <name evidence="3" type="ORF">BRW62_06710</name>
</gene>